<accession>A0A0F8Z8D7</accession>
<evidence type="ECO:0000256" key="1">
    <source>
        <dbReference type="ARBA" id="ARBA00010688"/>
    </source>
</evidence>
<evidence type="ECO:0000259" key="7">
    <source>
        <dbReference type="Pfam" id="PF00294"/>
    </source>
</evidence>
<dbReference type="InterPro" id="IPR029056">
    <property type="entry name" value="Ribokinase-like"/>
</dbReference>
<dbReference type="InterPro" id="IPR050306">
    <property type="entry name" value="PfkB_Carbo_kinase"/>
</dbReference>
<dbReference type="InterPro" id="IPR002173">
    <property type="entry name" value="Carboh/pur_kinase_PfkB_CS"/>
</dbReference>
<dbReference type="AlphaFoldDB" id="A0A0F8Z8D7"/>
<dbReference type="GO" id="GO:0019698">
    <property type="term" value="P:D-galacturonate catabolic process"/>
    <property type="evidence" value="ECO:0007669"/>
    <property type="project" value="TreeGrafter"/>
</dbReference>
<proteinExistence type="inferred from homology"/>
<dbReference type="GO" id="GO:0042840">
    <property type="term" value="P:D-glucuronate catabolic process"/>
    <property type="evidence" value="ECO:0007669"/>
    <property type="project" value="TreeGrafter"/>
</dbReference>
<evidence type="ECO:0000256" key="3">
    <source>
        <dbReference type="ARBA" id="ARBA00022741"/>
    </source>
</evidence>
<sequence length="319" mass="35119">MTPKSIAIIGECMVELSGQPFTAMQQNYGGDSMNTAIYLKKLAGNEVNVNYVSAMGTDPLSRALIEKWQAHHINTDNVLLSHNKQPGLYMIQNDASGERTFQYWRSDSAAKYLVQHADFNKVLTALAQVDAIYLSGISLAILSEQDCHTLLSHLAQLKQQGIKIIYDSNYRPALWLSKMHCHLANNKAYALADLALVTFDDEAQLWGDSSVAQCTERLHQQGAHEVVVKLGADGCQYSKKHPDNSISVELFNTVAVEKVIDTTAAGDSFNAGFLAYWLTEQPIKHCAQAGNLLAAQVIQQRGAIVKIDTPAIKNTIENK</sequence>
<keyword evidence="2" id="KW-0808">Transferase</keyword>
<comment type="similarity">
    <text evidence="1">Belongs to the carbohydrate kinase PfkB family.</text>
</comment>
<name>A0A0F8Z8D7_9ZZZZ</name>
<evidence type="ECO:0000313" key="8">
    <source>
        <dbReference type="EMBL" id="KKK62689.1"/>
    </source>
</evidence>
<protein>
    <recommendedName>
        <fullName evidence="7">Carbohydrate kinase PfkB domain-containing protein</fullName>
    </recommendedName>
</protein>
<organism evidence="8">
    <name type="scientific">marine sediment metagenome</name>
    <dbReference type="NCBI Taxonomy" id="412755"/>
    <lineage>
        <taxon>unclassified sequences</taxon>
        <taxon>metagenomes</taxon>
        <taxon>ecological metagenomes</taxon>
    </lineage>
</organism>
<dbReference type="InterPro" id="IPR011611">
    <property type="entry name" value="PfkB_dom"/>
</dbReference>
<dbReference type="GO" id="GO:0005829">
    <property type="term" value="C:cytosol"/>
    <property type="evidence" value="ECO:0007669"/>
    <property type="project" value="TreeGrafter"/>
</dbReference>
<dbReference type="PANTHER" id="PTHR43085">
    <property type="entry name" value="HEXOKINASE FAMILY MEMBER"/>
    <property type="match status" value="1"/>
</dbReference>
<evidence type="ECO:0000256" key="4">
    <source>
        <dbReference type="ARBA" id="ARBA00022777"/>
    </source>
</evidence>
<dbReference type="GO" id="GO:0008673">
    <property type="term" value="F:2-dehydro-3-deoxygluconokinase activity"/>
    <property type="evidence" value="ECO:0007669"/>
    <property type="project" value="TreeGrafter"/>
</dbReference>
<dbReference type="Gene3D" id="3.40.1190.20">
    <property type="match status" value="1"/>
</dbReference>
<dbReference type="GO" id="GO:0005524">
    <property type="term" value="F:ATP binding"/>
    <property type="evidence" value="ECO:0007669"/>
    <property type="project" value="UniProtKB-KW"/>
</dbReference>
<gene>
    <name evidence="8" type="ORF">LCGC14_3001820</name>
</gene>
<dbReference type="EMBL" id="LAZR01061877">
    <property type="protein sequence ID" value="KKK62689.1"/>
    <property type="molecule type" value="Genomic_DNA"/>
</dbReference>
<evidence type="ECO:0000256" key="6">
    <source>
        <dbReference type="ARBA" id="ARBA00023277"/>
    </source>
</evidence>
<dbReference type="CDD" id="cd01166">
    <property type="entry name" value="KdgK"/>
    <property type="match status" value="1"/>
</dbReference>
<dbReference type="Pfam" id="PF00294">
    <property type="entry name" value="PfkB"/>
    <property type="match status" value="1"/>
</dbReference>
<feature type="domain" description="Carbohydrate kinase PfkB" evidence="7">
    <location>
        <begin position="5"/>
        <end position="308"/>
    </location>
</feature>
<keyword evidence="5" id="KW-0067">ATP-binding</keyword>
<keyword evidence="6" id="KW-0119">Carbohydrate metabolism</keyword>
<dbReference type="FunFam" id="3.40.1190.20:FF:000011">
    <property type="entry name" value="2-dehydro-3-deoxygluconokinase, putative"/>
    <property type="match status" value="1"/>
</dbReference>
<evidence type="ECO:0000256" key="5">
    <source>
        <dbReference type="ARBA" id="ARBA00022840"/>
    </source>
</evidence>
<dbReference type="GO" id="GO:0006974">
    <property type="term" value="P:DNA damage response"/>
    <property type="evidence" value="ECO:0007669"/>
    <property type="project" value="TreeGrafter"/>
</dbReference>
<keyword evidence="3" id="KW-0547">Nucleotide-binding</keyword>
<dbReference type="PROSITE" id="PS00584">
    <property type="entry name" value="PFKB_KINASES_2"/>
    <property type="match status" value="1"/>
</dbReference>
<dbReference type="SUPFAM" id="SSF53613">
    <property type="entry name" value="Ribokinase-like"/>
    <property type="match status" value="1"/>
</dbReference>
<reference evidence="8" key="1">
    <citation type="journal article" date="2015" name="Nature">
        <title>Complex archaea that bridge the gap between prokaryotes and eukaryotes.</title>
        <authorList>
            <person name="Spang A."/>
            <person name="Saw J.H."/>
            <person name="Jorgensen S.L."/>
            <person name="Zaremba-Niedzwiedzka K."/>
            <person name="Martijn J."/>
            <person name="Lind A.E."/>
            <person name="van Eijk R."/>
            <person name="Schleper C."/>
            <person name="Guy L."/>
            <person name="Ettema T.J."/>
        </authorList>
    </citation>
    <scope>NUCLEOTIDE SEQUENCE</scope>
</reference>
<comment type="caution">
    <text evidence="8">The sequence shown here is derived from an EMBL/GenBank/DDBJ whole genome shotgun (WGS) entry which is preliminary data.</text>
</comment>
<dbReference type="PANTHER" id="PTHR43085:SF15">
    <property type="entry name" value="2-DEHYDRO-3-DEOXYGLUCONOKINASE"/>
    <property type="match status" value="1"/>
</dbReference>
<keyword evidence="4" id="KW-0418">Kinase</keyword>
<evidence type="ECO:0000256" key="2">
    <source>
        <dbReference type="ARBA" id="ARBA00022679"/>
    </source>
</evidence>